<dbReference type="RefSeq" id="WP_009899046.1">
    <property type="nucleotide sequence ID" value="NZ_FUQT01000003.1"/>
</dbReference>
<reference evidence="2" key="1">
    <citation type="journal article" date="2018" name="Genome Biol.">
        <title>SKESA: strategic k-mer extension for scrupulous assemblies.</title>
        <authorList>
            <person name="Souvorov A."/>
            <person name="Agarwala R."/>
            <person name="Lipman D.J."/>
        </authorList>
    </citation>
    <scope>NUCLEOTIDE SEQUENCE</scope>
    <source>
        <strain evidence="2">HN1000</strain>
    </source>
</reference>
<accession>A0AAN6A748</accession>
<dbReference type="AlphaFoldDB" id="A0AAN6A748"/>
<dbReference type="CDD" id="cd00198">
    <property type="entry name" value="vWFA"/>
    <property type="match status" value="1"/>
</dbReference>
<proteinExistence type="predicted"/>
<reference evidence="2" key="2">
    <citation type="submission" date="2021-06" db="EMBL/GenBank/DDBJ databases">
        <authorList>
            <consortium name="NCBI Pathogen Detection Project"/>
        </authorList>
    </citation>
    <scope>NUCLEOTIDE SEQUENCE</scope>
    <source>
        <strain evidence="2">HN1000</strain>
    </source>
</reference>
<evidence type="ECO:0000313" key="2">
    <source>
        <dbReference type="EMBL" id="HBH1543795.1"/>
    </source>
</evidence>
<sequence>MKNIFNFGRKKNTGDESKENINNEKNSIELKKEKVNLRKDTVSKICLTKSNFNDIKNMKFDVVLVLDCSLSTSDLFENGTIQDIFERLLPISLSFDNDGMLDVWLFNEEAYQLTSIDMNNLFNYVKNEKLFKKYVRGGTKYAPVIKEIVKEKTELNEAKEPVYIIFITDGDNSDKKEAELVIREASNKPIFFQFIGIGKQKFKFLEQLDVMEGRVVDNANLFALNDINNISDEELYERVMKELPEWVREAKKKGIF</sequence>
<evidence type="ECO:0000313" key="3">
    <source>
        <dbReference type="Proteomes" id="UP000878956"/>
    </source>
</evidence>
<dbReference type="SUPFAM" id="SSF53300">
    <property type="entry name" value="vWA-like"/>
    <property type="match status" value="1"/>
</dbReference>
<dbReference type="SMART" id="SM00327">
    <property type="entry name" value="VWA"/>
    <property type="match status" value="1"/>
</dbReference>
<evidence type="ECO:0000259" key="1">
    <source>
        <dbReference type="PROSITE" id="PS50234"/>
    </source>
</evidence>
<gene>
    <name evidence="2" type="ORF">KRM00_003328</name>
</gene>
<comment type="caution">
    <text evidence="2">The sequence shown here is derived from an EMBL/GenBank/DDBJ whole genome shotgun (WGS) entry which is preliminary data.</text>
</comment>
<dbReference type="PROSITE" id="PS50234">
    <property type="entry name" value="VWFA"/>
    <property type="match status" value="1"/>
</dbReference>
<dbReference type="Pfam" id="PF10138">
    <property type="entry name" value="vWA-TerF-like"/>
    <property type="match status" value="1"/>
</dbReference>
<protein>
    <submittedName>
        <fullName evidence="2">VWA domain-containing protein</fullName>
    </submittedName>
</protein>
<name>A0AAN6A748_CLODI</name>
<dbReference type="Gene3D" id="3.40.50.410">
    <property type="entry name" value="von Willebrand factor, type A domain"/>
    <property type="match status" value="1"/>
</dbReference>
<dbReference type="PANTHER" id="PTHR34706:SF1">
    <property type="entry name" value="VWFA DOMAIN-CONTAINING PROTEIN"/>
    <property type="match status" value="1"/>
</dbReference>
<dbReference type="InterPro" id="IPR036465">
    <property type="entry name" value="vWFA_dom_sf"/>
</dbReference>
<dbReference type="PANTHER" id="PTHR34706">
    <property type="entry name" value="SLR1338 PROTEIN"/>
    <property type="match status" value="1"/>
</dbReference>
<dbReference type="InterPro" id="IPR019303">
    <property type="entry name" value="vWA_TerF_C"/>
</dbReference>
<dbReference type="InterPro" id="IPR002035">
    <property type="entry name" value="VWF_A"/>
</dbReference>
<feature type="domain" description="VWFA" evidence="1">
    <location>
        <begin position="61"/>
        <end position="239"/>
    </location>
</feature>
<organism evidence="2 3">
    <name type="scientific">Clostridioides difficile</name>
    <name type="common">Peptoclostridium difficile</name>
    <dbReference type="NCBI Taxonomy" id="1496"/>
    <lineage>
        <taxon>Bacteria</taxon>
        <taxon>Bacillati</taxon>
        <taxon>Bacillota</taxon>
        <taxon>Clostridia</taxon>
        <taxon>Peptostreptococcales</taxon>
        <taxon>Peptostreptococcaceae</taxon>
        <taxon>Clostridioides</taxon>
    </lineage>
</organism>
<dbReference type="Proteomes" id="UP000878956">
    <property type="component" value="Unassembled WGS sequence"/>
</dbReference>
<dbReference type="EMBL" id="DAEPXK010000048">
    <property type="protein sequence ID" value="HBH1543795.1"/>
    <property type="molecule type" value="Genomic_DNA"/>
</dbReference>